<proteinExistence type="inferred from homology"/>
<name>A0A5K7ZED1_9BACT</name>
<dbReference type="PROSITE" id="PS51257">
    <property type="entry name" value="PROKAR_LIPOPROTEIN"/>
    <property type="match status" value="1"/>
</dbReference>
<dbReference type="Proteomes" id="UP000425960">
    <property type="component" value="Chromosome"/>
</dbReference>
<dbReference type="Pfam" id="PF01594">
    <property type="entry name" value="AI-2E_transport"/>
    <property type="match status" value="1"/>
</dbReference>
<keyword evidence="3 6" id="KW-0812">Transmembrane</keyword>
<comment type="similarity">
    <text evidence="2">Belongs to the autoinducer-2 exporter (AI-2E) (TC 2.A.86) family.</text>
</comment>
<evidence type="ECO:0000313" key="8">
    <source>
        <dbReference type="Proteomes" id="UP000425960"/>
    </source>
</evidence>
<dbReference type="PANTHER" id="PTHR21716:SF4">
    <property type="entry name" value="TRANSMEMBRANE PROTEIN 245"/>
    <property type="match status" value="1"/>
</dbReference>
<accession>A0A5K7ZED1</accession>
<feature type="transmembrane region" description="Helical" evidence="6">
    <location>
        <begin position="277"/>
        <end position="298"/>
    </location>
</feature>
<feature type="transmembrane region" description="Helical" evidence="6">
    <location>
        <begin position="9"/>
        <end position="29"/>
    </location>
</feature>
<reference evidence="7 8" key="1">
    <citation type="submission" date="2019-11" db="EMBL/GenBank/DDBJ databases">
        <title>Comparative genomics of hydrocarbon-degrading Desulfosarcina strains.</title>
        <authorList>
            <person name="Watanabe M."/>
            <person name="Kojima H."/>
            <person name="Fukui M."/>
        </authorList>
    </citation>
    <scope>NUCLEOTIDE SEQUENCE [LARGE SCALE GENOMIC DNA]</scope>
    <source>
        <strain evidence="7 8">28bB2T</strain>
    </source>
</reference>
<evidence type="ECO:0000256" key="2">
    <source>
        <dbReference type="ARBA" id="ARBA00009773"/>
    </source>
</evidence>
<keyword evidence="5 6" id="KW-0472">Membrane</keyword>
<evidence type="ECO:0000256" key="1">
    <source>
        <dbReference type="ARBA" id="ARBA00004141"/>
    </source>
</evidence>
<sequence>MEVRTSQNMILWFFLGCFLISISLMGWLLSPFFPIIVLGAVVAGAFSPLYRLISAHERISPGFASMLTCGLIFLSLFVPIVFFVGILTQEAAELIQLAKSPALSSFINTHFTNSALLARINPLLANLDIAITGEELNTTISEIGRAVGQFLFDQARSIASNTLAFIASFFLMLLVIFFLLIDGPRLIRFLIDLSPLPEEQDAQLIDKFSDMAGAILFGNGLCGIIQGAAGGAIFWLFGLQSAFLWGVIMALLAFLPIIGIGVVFIPTVIFLFLKGRIAVSIFFLVFYLLLSGSVEYLLKPRVVGKRVQMHTLVVFLAIIGGLRLFGILGIIYGPLIATAFLTLTDIYHASYQRLIEDT</sequence>
<dbReference type="KEGG" id="dov:DSCO28_10740"/>
<dbReference type="InterPro" id="IPR002549">
    <property type="entry name" value="AI-2E-like"/>
</dbReference>
<evidence type="ECO:0000313" key="7">
    <source>
        <dbReference type="EMBL" id="BBO80508.1"/>
    </source>
</evidence>
<evidence type="ECO:0000256" key="4">
    <source>
        <dbReference type="ARBA" id="ARBA00022989"/>
    </source>
</evidence>
<evidence type="ECO:0000256" key="6">
    <source>
        <dbReference type="SAM" id="Phobius"/>
    </source>
</evidence>
<feature type="transmembrane region" description="Helical" evidence="6">
    <location>
        <begin position="243"/>
        <end position="265"/>
    </location>
</feature>
<feature type="transmembrane region" description="Helical" evidence="6">
    <location>
        <begin position="310"/>
        <end position="343"/>
    </location>
</feature>
<keyword evidence="4 6" id="KW-1133">Transmembrane helix</keyword>
<gene>
    <name evidence="7" type="ORF">DSCO28_10740</name>
</gene>
<feature type="transmembrane region" description="Helical" evidence="6">
    <location>
        <begin position="214"/>
        <end position="237"/>
    </location>
</feature>
<evidence type="ECO:0000256" key="3">
    <source>
        <dbReference type="ARBA" id="ARBA00022692"/>
    </source>
</evidence>
<protein>
    <submittedName>
        <fullName evidence="7">AI-2E family transporter</fullName>
    </submittedName>
</protein>
<evidence type="ECO:0000256" key="5">
    <source>
        <dbReference type="ARBA" id="ARBA00023136"/>
    </source>
</evidence>
<dbReference type="AlphaFoldDB" id="A0A5K7ZED1"/>
<comment type="subcellular location">
    <subcellularLocation>
        <location evidence="1">Membrane</location>
        <topology evidence="1">Multi-pass membrane protein</topology>
    </subcellularLocation>
</comment>
<dbReference type="GO" id="GO:0016020">
    <property type="term" value="C:membrane"/>
    <property type="evidence" value="ECO:0007669"/>
    <property type="project" value="UniProtKB-SubCell"/>
</dbReference>
<dbReference type="EMBL" id="AP021876">
    <property type="protein sequence ID" value="BBO80508.1"/>
    <property type="molecule type" value="Genomic_DNA"/>
</dbReference>
<dbReference type="PANTHER" id="PTHR21716">
    <property type="entry name" value="TRANSMEMBRANE PROTEIN"/>
    <property type="match status" value="1"/>
</dbReference>
<feature type="transmembrane region" description="Helical" evidence="6">
    <location>
        <begin position="35"/>
        <end position="53"/>
    </location>
</feature>
<feature type="transmembrane region" description="Helical" evidence="6">
    <location>
        <begin position="65"/>
        <end position="87"/>
    </location>
</feature>
<feature type="transmembrane region" description="Helical" evidence="6">
    <location>
        <begin position="158"/>
        <end position="181"/>
    </location>
</feature>
<organism evidence="7 8">
    <name type="scientific">Desulfosarcina ovata subsp. sediminis</name>
    <dbReference type="NCBI Taxonomy" id="885957"/>
    <lineage>
        <taxon>Bacteria</taxon>
        <taxon>Pseudomonadati</taxon>
        <taxon>Thermodesulfobacteriota</taxon>
        <taxon>Desulfobacteria</taxon>
        <taxon>Desulfobacterales</taxon>
        <taxon>Desulfosarcinaceae</taxon>
        <taxon>Desulfosarcina</taxon>
    </lineage>
</organism>